<evidence type="ECO:0000313" key="1">
    <source>
        <dbReference type="Proteomes" id="UP000887565"/>
    </source>
</evidence>
<dbReference type="Proteomes" id="UP000887565">
    <property type="component" value="Unplaced"/>
</dbReference>
<reference evidence="2" key="1">
    <citation type="submission" date="2022-11" db="UniProtKB">
        <authorList>
            <consortium name="WormBaseParasite"/>
        </authorList>
    </citation>
    <scope>IDENTIFICATION</scope>
</reference>
<sequence length="81" mass="9661">MLDEIRWKSKPAWKWILVDMNLEYYYEDTPAELYDDQYSSNSNMVDLTVACQISIMEEIEVLHLEDSLEVEVEPNLDLEEE</sequence>
<dbReference type="AlphaFoldDB" id="A0A915K9G1"/>
<proteinExistence type="predicted"/>
<dbReference type="WBParaSite" id="nRc.2.0.1.t35383-RA">
    <property type="protein sequence ID" value="nRc.2.0.1.t35383-RA"/>
    <property type="gene ID" value="nRc.2.0.1.g35383"/>
</dbReference>
<accession>A0A915K9G1</accession>
<organism evidence="1 2">
    <name type="scientific">Romanomermis culicivorax</name>
    <name type="common">Nematode worm</name>
    <dbReference type="NCBI Taxonomy" id="13658"/>
    <lineage>
        <taxon>Eukaryota</taxon>
        <taxon>Metazoa</taxon>
        <taxon>Ecdysozoa</taxon>
        <taxon>Nematoda</taxon>
        <taxon>Enoplea</taxon>
        <taxon>Dorylaimia</taxon>
        <taxon>Mermithida</taxon>
        <taxon>Mermithoidea</taxon>
        <taxon>Mermithidae</taxon>
        <taxon>Romanomermis</taxon>
    </lineage>
</organism>
<evidence type="ECO:0000313" key="2">
    <source>
        <dbReference type="WBParaSite" id="nRc.2.0.1.t35383-RA"/>
    </source>
</evidence>
<name>A0A915K9G1_ROMCU</name>
<keyword evidence="1" id="KW-1185">Reference proteome</keyword>
<protein>
    <submittedName>
        <fullName evidence="2">Uncharacterized protein</fullName>
    </submittedName>
</protein>